<reference evidence="1 2" key="1">
    <citation type="submission" date="2023-02" db="EMBL/GenBank/DDBJ databases">
        <title>LHISI_Scaffold_Assembly.</title>
        <authorList>
            <person name="Stuart O.P."/>
            <person name="Cleave R."/>
            <person name="Magrath M.J.L."/>
            <person name="Mikheyev A.S."/>
        </authorList>
    </citation>
    <scope>NUCLEOTIDE SEQUENCE [LARGE SCALE GENOMIC DNA]</scope>
    <source>
        <strain evidence="1">Daus_M_001</strain>
        <tissue evidence="1">Leg muscle</tissue>
    </source>
</reference>
<organism evidence="1 2">
    <name type="scientific">Dryococelus australis</name>
    <dbReference type="NCBI Taxonomy" id="614101"/>
    <lineage>
        <taxon>Eukaryota</taxon>
        <taxon>Metazoa</taxon>
        <taxon>Ecdysozoa</taxon>
        <taxon>Arthropoda</taxon>
        <taxon>Hexapoda</taxon>
        <taxon>Insecta</taxon>
        <taxon>Pterygota</taxon>
        <taxon>Neoptera</taxon>
        <taxon>Polyneoptera</taxon>
        <taxon>Phasmatodea</taxon>
        <taxon>Verophasmatodea</taxon>
        <taxon>Anareolatae</taxon>
        <taxon>Phasmatidae</taxon>
        <taxon>Eurycanthinae</taxon>
        <taxon>Dryococelus</taxon>
    </lineage>
</organism>
<evidence type="ECO:0000313" key="2">
    <source>
        <dbReference type="Proteomes" id="UP001159363"/>
    </source>
</evidence>
<keyword evidence="2" id="KW-1185">Reference proteome</keyword>
<sequence>MASGFSDEFRIPKLNSDNYFAWCVRAKAALQQKVCWEAIEPGYGKEVILVAQQNYANVNALSFILLIVSHDYLDGIGECIRAKEALQVLEGIHSRYGLVHQIMFVRELMNVRKSADMSIQEYM</sequence>
<gene>
    <name evidence="1" type="ORF">PR048_021796</name>
</gene>
<dbReference type="EMBL" id="JARBHB010000008">
    <property type="protein sequence ID" value="KAJ8877342.1"/>
    <property type="molecule type" value="Genomic_DNA"/>
</dbReference>
<dbReference type="Proteomes" id="UP001159363">
    <property type="component" value="Chromosome 7"/>
</dbReference>
<accession>A0ABQ9GZB3</accession>
<evidence type="ECO:0000313" key="1">
    <source>
        <dbReference type="EMBL" id="KAJ8877342.1"/>
    </source>
</evidence>
<comment type="caution">
    <text evidence="1">The sequence shown here is derived from an EMBL/GenBank/DDBJ whole genome shotgun (WGS) entry which is preliminary data.</text>
</comment>
<protein>
    <recommendedName>
        <fullName evidence="3">DUF4219 domain-containing protein</fullName>
    </recommendedName>
</protein>
<evidence type="ECO:0008006" key="3">
    <source>
        <dbReference type="Google" id="ProtNLM"/>
    </source>
</evidence>
<name>A0ABQ9GZB3_9NEOP</name>
<proteinExistence type="predicted"/>